<name>A0A2P4ZF50_9HYPO</name>
<proteinExistence type="predicted"/>
<comment type="caution">
    <text evidence="1">The sequence shown here is derived from an EMBL/GenBank/DDBJ whole genome shotgun (WGS) entry which is preliminary data.</text>
</comment>
<dbReference type="Proteomes" id="UP000054821">
    <property type="component" value="Unassembled WGS sequence"/>
</dbReference>
<dbReference type="AlphaFoldDB" id="A0A2P4ZF50"/>
<reference evidence="1 2" key="1">
    <citation type="journal article" date="2016" name="Genome Announc.">
        <title>Draft Whole-Genome Sequence of Trichoderma gamsii T6085, a Promising Biocontrol Agent of Fusarium Head Blight on Wheat.</title>
        <authorList>
            <person name="Baroncelli R."/>
            <person name="Zapparata A."/>
            <person name="Piaggeschi G."/>
            <person name="Sarrocco S."/>
            <person name="Vannacci G."/>
        </authorList>
    </citation>
    <scope>NUCLEOTIDE SEQUENCE [LARGE SCALE GENOMIC DNA]</scope>
    <source>
        <strain evidence="1 2">T6085</strain>
    </source>
</reference>
<dbReference type="EMBL" id="JPDN02000033">
    <property type="protein sequence ID" value="PON22907.1"/>
    <property type="molecule type" value="Genomic_DNA"/>
</dbReference>
<accession>A0A2P4ZF50</accession>
<keyword evidence="2" id="KW-1185">Reference proteome</keyword>
<organism evidence="1 2">
    <name type="scientific">Trichoderma gamsii</name>
    <dbReference type="NCBI Taxonomy" id="398673"/>
    <lineage>
        <taxon>Eukaryota</taxon>
        <taxon>Fungi</taxon>
        <taxon>Dikarya</taxon>
        <taxon>Ascomycota</taxon>
        <taxon>Pezizomycotina</taxon>
        <taxon>Sordariomycetes</taxon>
        <taxon>Hypocreomycetidae</taxon>
        <taxon>Hypocreales</taxon>
        <taxon>Hypocreaceae</taxon>
        <taxon>Trichoderma</taxon>
    </lineage>
</organism>
<dbReference type="GeneID" id="36347750"/>
<gene>
    <name evidence="1" type="ORF">TGAM01_v208162</name>
</gene>
<dbReference type="RefSeq" id="XP_024404973.1">
    <property type="nucleotide sequence ID" value="XM_024550266.1"/>
</dbReference>
<feature type="non-terminal residue" evidence="1">
    <location>
        <position position="1"/>
    </location>
</feature>
<evidence type="ECO:0000313" key="1">
    <source>
        <dbReference type="EMBL" id="PON22907.1"/>
    </source>
</evidence>
<evidence type="ECO:0000313" key="2">
    <source>
        <dbReference type="Proteomes" id="UP000054821"/>
    </source>
</evidence>
<protein>
    <submittedName>
        <fullName evidence="1">Uncharacterized protein</fullName>
    </submittedName>
</protein>
<sequence length="42" mass="4834">APTGSVYDRVSKLVCRLSGRHCQASFTTWLLNTRIYYTIARK</sequence>